<evidence type="ECO:0000256" key="3">
    <source>
        <dbReference type="ARBA" id="ARBA00023125"/>
    </source>
</evidence>
<dbReference type="PRINTS" id="PR00367">
    <property type="entry name" value="ETHRSPELEMNT"/>
</dbReference>
<dbReference type="SMART" id="SM00380">
    <property type="entry name" value="AP2"/>
    <property type="match status" value="1"/>
</dbReference>
<dbReference type="GO" id="GO:0003700">
    <property type="term" value="F:DNA-binding transcription factor activity"/>
    <property type="evidence" value="ECO:0007669"/>
    <property type="project" value="InterPro"/>
</dbReference>
<dbReference type="SUPFAM" id="SSF54171">
    <property type="entry name" value="DNA-binding domain"/>
    <property type="match status" value="1"/>
</dbReference>
<dbReference type="AlphaFoldDB" id="A0A4Y7ILY4"/>
<keyword evidence="5" id="KW-0539">Nucleus</keyword>
<keyword evidence="9" id="KW-1185">Reference proteome</keyword>
<dbReference type="PANTHER" id="PTHR31190:SF72">
    <property type="entry name" value="AP2 DOMAIN CONTAINING PROTEIN, EXPRESSED"/>
    <property type="match status" value="1"/>
</dbReference>
<dbReference type="Proteomes" id="UP000316621">
    <property type="component" value="Chromosome 2"/>
</dbReference>
<dbReference type="PROSITE" id="PS51032">
    <property type="entry name" value="AP2_ERF"/>
    <property type="match status" value="1"/>
</dbReference>
<dbReference type="Pfam" id="PF00847">
    <property type="entry name" value="AP2"/>
    <property type="match status" value="1"/>
</dbReference>
<dbReference type="InterPro" id="IPR036955">
    <property type="entry name" value="AP2/ERF_dom_sf"/>
</dbReference>
<keyword evidence="3" id="KW-0238">DNA-binding</keyword>
<feature type="domain" description="AP2/ERF" evidence="7">
    <location>
        <begin position="99"/>
        <end position="157"/>
    </location>
</feature>
<dbReference type="InterPro" id="IPR001471">
    <property type="entry name" value="AP2/ERF_dom"/>
</dbReference>
<dbReference type="OrthoDB" id="670255at2759"/>
<evidence type="ECO:0000259" key="7">
    <source>
        <dbReference type="PROSITE" id="PS51032"/>
    </source>
</evidence>
<dbReference type="InterPro" id="IPR016177">
    <property type="entry name" value="DNA-bd_dom_sf"/>
</dbReference>
<dbReference type="GO" id="GO:0003677">
    <property type="term" value="F:DNA binding"/>
    <property type="evidence" value="ECO:0007669"/>
    <property type="project" value="UniProtKB-KW"/>
</dbReference>
<dbReference type="FunFam" id="3.30.730.10:FF:000001">
    <property type="entry name" value="Ethylene-responsive transcription factor 2"/>
    <property type="match status" value="1"/>
</dbReference>
<dbReference type="STRING" id="3469.A0A4Y7ILY4"/>
<organism evidence="8 9">
    <name type="scientific">Papaver somniferum</name>
    <name type="common">Opium poppy</name>
    <dbReference type="NCBI Taxonomy" id="3469"/>
    <lineage>
        <taxon>Eukaryota</taxon>
        <taxon>Viridiplantae</taxon>
        <taxon>Streptophyta</taxon>
        <taxon>Embryophyta</taxon>
        <taxon>Tracheophyta</taxon>
        <taxon>Spermatophyta</taxon>
        <taxon>Magnoliopsida</taxon>
        <taxon>Ranunculales</taxon>
        <taxon>Papaveraceae</taxon>
        <taxon>Papaveroideae</taxon>
        <taxon>Papaver</taxon>
    </lineage>
</organism>
<feature type="compositionally biased region" description="Low complexity" evidence="6">
    <location>
        <begin position="207"/>
        <end position="222"/>
    </location>
</feature>
<dbReference type="PANTHER" id="PTHR31190">
    <property type="entry name" value="DNA-BINDING DOMAIN"/>
    <property type="match status" value="1"/>
</dbReference>
<gene>
    <name evidence="8" type="ORF">C5167_017167</name>
</gene>
<evidence type="ECO:0000256" key="4">
    <source>
        <dbReference type="ARBA" id="ARBA00023163"/>
    </source>
</evidence>
<comment type="subcellular location">
    <subcellularLocation>
        <location evidence="1">Nucleus</location>
    </subcellularLocation>
</comment>
<dbReference type="GO" id="GO:0009873">
    <property type="term" value="P:ethylene-activated signaling pathway"/>
    <property type="evidence" value="ECO:0007669"/>
    <property type="project" value="InterPro"/>
</dbReference>
<evidence type="ECO:0000256" key="2">
    <source>
        <dbReference type="ARBA" id="ARBA00023015"/>
    </source>
</evidence>
<dbReference type="GO" id="GO:0005634">
    <property type="term" value="C:nucleus"/>
    <property type="evidence" value="ECO:0007669"/>
    <property type="project" value="UniProtKB-SubCell"/>
</dbReference>
<keyword evidence="2" id="KW-0805">Transcription regulation</keyword>
<keyword evidence="4" id="KW-0804">Transcription</keyword>
<dbReference type="CDD" id="cd00018">
    <property type="entry name" value="AP2"/>
    <property type="match status" value="1"/>
</dbReference>
<dbReference type="Gene3D" id="3.30.730.10">
    <property type="entry name" value="AP2/ERF domain"/>
    <property type="match status" value="1"/>
</dbReference>
<accession>A0A4Y7ILY4</accession>
<dbReference type="InterPro" id="IPR044808">
    <property type="entry name" value="ERF_plant"/>
</dbReference>
<dbReference type="Gramene" id="RZC48741">
    <property type="protein sequence ID" value="RZC48741"/>
    <property type="gene ID" value="C5167_017167"/>
</dbReference>
<reference evidence="8 9" key="1">
    <citation type="journal article" date="2018" name="Science">
        <title>The opium poppy genome and morphinan production.</title>
        <authorList>
            <person name="Guo L."/>
            <person name="Winzer T."/>
            <person name="Yang X."/>
            <person name="Li Y."/>
            <person name="Ning Z."/>
            <person name="He Z."/>
            <person name="Teodor R."/>
            <person name="Lu Y."/>
            <person name="Bowser T.A."/>
            <person name="Graham I.A."/>
            <person name="Ye K."/>
        </authorList>
    </citation>
    <scope>NUCLEOTIDE SEQUENCE [LARGE SCALE GENOMIC DNA]</scope>
    <source>
        <strain evidence="9">cv. HN1</strain>
        <tissue evidence="8">Leaves</tissue>
    </source>
</reference>
<evidence type="ECO:0000256" key="1">
    <source>
        <dbReference type="ARBA" id="ARBA00004123"/>
    </source>
</evidence>
<evidence type="ECO:0000313" key="8">
    <source>
        <dbReference type="EMBL" id="RZC48741.1"/>
    </source>
</evidence>
<dbReference type="OMA" id="FFWNESS"/>
<evidence type="ECO:0000313" key="9">
    <source>
        <dbReference type="Proteomes" id="UP000316621"/>
    </source>
</evidence>
<feature type="compositionally biased region" description="Basic residues" evidence="6">
    <location>
        <begin position="190"/>
        <end position="200"/>
    </location>
</feature>
<evidence type="ECO:0000256" key="5">
    <source>
        <dbReference type="ARBA" id="ARBA00023242"/>
    </source>
</evidence>
<name>A0A4Y7ILY4_PAPSO</name>
<protein>
    <recommendedName>
        <fullName evidence="7">AP2/ERF domain-containing protein</fullName>
    </recommendedName>
</protein>
<dbReference type="EMBL" id="CM010716">
    <property type="protein sequence ID" value="RZC48741.1"/>
    <property type="molecule type" value="Genomic_DNA"/>
</dbReference>
<proteinExistence type="predicted"/>
<evidence type="ECO:0000256" key="6">
    <source>
        <dbReference type="SAM" id="MobiDB-lite"/>
    </source>
</evidence>
<sequence length="259" mass="28976">MDSSNFQSPFLDFSPETSMSSGGGGSWDPSSYSWIEEFLLDQKPLPFLGNDSKDMLFCDNVLPEADQMIKEEFFVEEVSTSKEIISSTKREEIKTKEKAYRGVRKRPWGKFAAEIRDSTRNGVRVWIGTFDSAEAAALAYDQAAFSMRGSMAILNFPVEHVRESLKDIKYRFKDGSSPVLALKKCHSMKNKKFSSNKKSKAREVVKPSQSPSPSTSSSSSYSTDHKNLVEFEDLGIEFLEELLSSYETSSTSSSSSSFS</sequence>
<feature type="region of interest" description="Disordered" evidence="6">
    <location>
        <begin position="190"/>
        <end position="224"/>
    </location>
</feature>
<feature type="region of interest" description="Disordered" evidence="6">
    <location>
        <begin position="1"/>
        <end position="25"/>
    </location>
</feature>